<dbReference type="EMBL" id="CAUYUJ010003900">
    <property type="protein sequence ID" value="CAK0807324.1"/>
    <property type="molecule type" value="Genomic_DNA"/>
</dbReference>
<keyword evidence="4" id="KW-1185">Reference proteome</keyword>
<feature type="compositionally biased region" description="Low complexity" evidence="2">
    <location>
        <begin position="1252"/>
        <end position="1265"/>
    </location>
</feature>
<feature type="compositionally biased region" description="Basic and acidic residues" evidence="2">
    <location>
        <begin position="255"/>
        <end position="271"/>
    </location>
</feature>
<accession>A0ABN9QPJ6</accession>
<feature type="compositionally biased region" description="Acidic residues" evidence="2">
    <location>
        <begin position="307"/>
        <end position="316"/>
    </location>
</feature>
<feature type="region of interest" description="Disordered" evidence="2">
    <location>
        <begin position="1220"/>
        <end position="1313"/>
    </location>
</feature>
<evidence type="ECO:0000256" key="1">
    <source>
        <dbReference type="SAM" id="Coils"/>
    </source>
</evidence>
<keyword evidence="1" id="KW-0175">Coiled coil</keyword>
<feature type="region of interest" description="Disordered" evidence="2">
    <location>
        <begin position="1"/>
        <end position="28"/>
    </location>
</feature>
<feature type="compositionally biased region" description="Basic residues" evidence="2">
    <location>
        <begin position="1"/>
        <end position="12"/>
    </location>
</feature>
<feature type="region of interest" description="Disordered" evidence="2">
    <location>
        <begin position="253"/>
        <end position="430"/>
    </location>
</feature>
<feature type="compositionally biased region" description="Acidic residues" evidence="2">
    <location>
        <begin position="1278"/>
        <end position="1287"/>
    </location>
</feature>
<organism evidence="3 4">
    <name type="scientific">Prorocentrum cordatum</name>
    <dbReference type="NCBI Taxonomy" id="2364126"/>
    <lineage>
        <taxon>Eukaryota</taxon>
        <taxon>Sar</taxon>
        <taxon>Alveolata</taxon>
        <taxon>Dinophyceae</taxon>
        <taxon>Prorocentrales</taxon>
        <taxon>Prorocentraceae</taxon>
        <taxon>Prorocentrum</taxon>
    </lineage>
</organism>
<protein>
    <submittedName>
        <fullName evidence="3">Uncharacterized protein</fullName>
    </submittedName>
</protein>
<evidence type="ECO:0000313" key="3">
    <source>
        <dbReference type="EMBL" id="CAK0807324.1"/>
    </source>
</evidence>
<feature type="compositionally biased region" description="Pro residues" evidence="2">
    <location>
        <begin position="395"/>
        <end position="413"/>
    </location>
</feature>
<evidence type="ECO:0000256" key="2">
    <source>
        <dbReference type="SAM" id="MobiDB-lite"/>
    </source>
</evidence>
<name>A0ABN9QPJ6_9DINO</name>
<comment type="caution">
    <text evidence="3">The sequence shown here is derived from an EMBL/GenBank/DDBJ whole genome shotgun (WGS) entry which is preliminary data.</text>
</comment>
<sequence>MGGSHEKKRQKRLKDPHQKAKSQSSRSLGVDKFGRKIKCCVLCDGYSNDDSPLSTDDKNHGCLPWKHHKPRQVYVAEQGLIVVHDPDGKICLICHNVYSILGIDLQHDSVAKYLEWVFSEAIRHHNFTNSRGIWIQLHNKDPQAVRLKSAEHTNHLKSLLTTHTSGRKTPGLVFVELPEYERDFGNAPEEIQSTEIIGGVETKGVLMMAPGEKKGYHHVEEYDDKATTTKTVVDHGDVELVGDQVGSKMQATIRASRERNAAPAKKLEKVKPMAHPLEGIMSRLAKSGFGRSSAASPFGKRSRGEGDDGSDDDGSDGSEGNGSDDASSSSESVSDDGLEQRTSNPLRDLSMAGSAKALERDRAARQAALGSVAPSTGKKATKSPGSSSGGGGAPSPAPPPQKRTLSQPPPALPPAQKRRGRPPTKSLVDATGAGNEAFAKVAAEIAALATEVTQKAVFHETQNLAIKEEAKAFKKIMTAKKNDLAALEKKHTTVQGKLKKLEGSFDITDLDCDLKVIDDVLTASKALVTGMINGLKGSDLDDVTQAINTIEANSESKITFPYKMALLTTRLDRAAQFNQHVKFADLLDKGKEHIKDILDSECEEEALEERVLQLVEAHASKLLKALTHADIGSGGPAITTVDEFSKAIVESNVVGIDVLRPQFQMLRPILLPSNFKEDEIDASIAAITDVNEESESPVLLDIKWSEKWQVLKDRATLSVATRKGATGADATLGFIREKLDEFVLPPHGCSKPDIVAKLEELVEFDGKLCSLTKKGTSKLSELQKQAVDEIRRLLTSKVTSVCRIAITDFFNSVVAGHVEADNDSWNLTDILGDVLKKPFIQRSVPLGDTVDGFKPFAKDFAYVCQGPGTDWDLEKMSQVDMGRFKNGMKLFSAREAGLNKWVELAKEFTTTHANEALGKCQRDLTAKAKQFLIDAPESQVETSVLREVGMSASAAYHGWEKNLPRTEFSMDEENHPDPMDLEGDPELGAYQGWNDKILYSLLELRQAVANCKDRVKGLADSLEKYYLKWVHDEASPYAAGGFDAAKIGELTKSLVSQGQAEVNSGRDRARAAAAKKATKCIEEVNRDLSQLPSWSNDRVNFIKAMAQVRCKAGSCNSAKVNKGIAALMECRESLEGTIHTTGDAPKEIEAVNKVIEDCEKIGCVYALLGIITAPVMSRKNMAGDYEKVLEHAASRSVALDEKLLKAANIFDPIIKRNSKDKRLGAKEKNGQAKQGKQGAAGGKHSVAKSDPSAEAGTTGSAAGAAKSEHEGDAPLLDEAQEVGESGDEGAAAAGVQGGGAALDDDDAPLSQAI</sequence>
<feature type="coiled-coil region" evidence="1">
    <location>
        <begin position="470"/>
        <end position="504"/>
    </location>
</feature>
<feature type="compositionally biased region" description="Low complexity" evidence="2">
    <location>
        <begin position="375"/>
        <end position="386"/>
    </location>
</feature>
<reference evidence="3" key="1">
    <citation type="submission" date="2023-10" db="EMBL/GenBank/DDBJ databases">
        <authorList>
            <person name="Chen Y."/>
            <person name="Shah S."/>
            <person name="Dougan E. K."/>
            <person name="Thang M."/>
            <person name="Chan C."/>
        </authorList>
    </citation>
    <scope>NUCLEOTIDE SEQUENCE [LARGE SCALE GENOMIC DNA]</scope>
</reference>
<gene>
    <name evidence="3" type="ORF">PCOR1329_LOCUS13230</name>
</gene>
<evidence type="ECO:0000313" key="4">
    <source>
        <dbReference type="Proteomes" id="UP001189429"/>
    </source>
</evidence>
<proteinExistence type="predicted"/>
<feature type="compositionally biased region" description="Basic and acidic residues" evidence="2">
    <location>
        <begin position="1220"/>
        <end position="1230"/>
    </location>
</feature>
<feature type="compositionally biased region" description="Low complexity" evidence="2">
    <location>
        <begin position="321"/>
        <end position="332"/>
    </location>
</feature>
<dbReference type="Proteomes" id="UP001189429">
    <property type="component" value="Unassembled WGS sequence"/>
</dbReference>